<evidence type="ECO:0000256" key="9">
    <source>
        <dbReference type="SAM" id="SignalP"/>
    </source>
</evidence>
<evidence type="ECO:0000313" key="11">
    <source>
        <dbReference type="EMBL" id="RXR00351.1"/>
    </source>
</evidence>
<dbReference type="InterPro" id="IPR023205">
    <property type="entry name" value="DsbA/DsbL"/>
</dbReference>
<evidence type="ECO:0000256" key="2">
    <source>
        <dbReference type="ARBA" id="ARBA00005791"/>
    </source>
</evidence>
<evidence type="ECO:0000256" key="7">
    <source>
        <dbReference type="ARBA" id="ARBA00023284"/>
    </source>
</evidence>
<comment type="caution">
    <text evidence="11">The sequence shown here is derived from an EMBL/GenBank/DDBJ whole genome shotgun (WGS) entry which is preliminary data.</text>
</comment>
<evidence type="ECO:0000259" key="10">
    <source>
        <dbReference type="PROSITE" id="PS51352"/>
    </source>
</evidence>
<keyword evidence="6" id="KW-1015">Disulfide bond</keyword>
<keyword evidence="12" id="KW-1185">Reference proteome</keyword>
<dbReference type="Proteomes" id="UP000289784">
    <property type="component" value="Unassembled WGS sequence"/>
</dbReference>
<evidence type="ECO:0000256" key="3">
    <source>
        <dbReference type="ARBA" id="ARBA00013831"/>
    </source>
</evidence>
<evidence type="ECO:0000256" key="6">
    <source>
        <dbReference type="ARBA" id="ARBA00023157"/>
    </source>
</evidence>
<feature type="region of interest" description="Disordered" evidence="8">
    <location>
        <begin position="23"/>
        <end position="82"/>
    </location>
</feature>
<dbReference type="OrthoDB" id="9784896at2"/>
<evidence type="ECO:0000256" key="5">
    <source>
        <dbReference type="ARBA" id="ARBA00022764"/>
    </source>
</evidence>
<feature type="domain" description="Thioredoxin" evidence="10">
    <location>
        <begin position="47"/>
        <end position="260"/>
    </location>
</feature>
<dbReference type="AlphaFoldDB" id="A0A4Q1JRL2"/>
<dbReference type="InterPro" id="IPR013766">
    <property type="entry name" value="Thioredoxin_domain"/>
</dbReference>
<feature type="compositionally biased region" description="Low complexity" evidence="8">
    <location>
        <begin position="27"/>
        <end position="59"/>
    </location>
</feature>
<gene>
    <name evidence="11" type="ORF">EPA99_17250</name>
</gene>
<comment type="subcellular location">
    <subcellularLocation>
        <location evidence="1">Periplasm</location>
    </subcellularLocation>
</comment>
<dbReference type="InterPro" id="IPR036249">
    <property type="entry name" value="Thioredoxin-like_sf"/>
</dbReference>
<dbReference type="EMBL" id="SAWZ01000012">
    <property type="protein sequence ID" value="RXR00351.1"/>
    <property type="molecule type" value="Genomic_DNA"/>
</dbReference>
<dbReference type="GO" id="GO:0042597">
    <property type="term" value="C:periplasmic space"/>
    <property type="evidence" value="ECO:0007669"/>
    <property type="project" value="UniProtKB-SubCell"/>
</dbReference>
<evidence type="ECO:0000256" key="8">
    <source>
        <dbReference type="SAM" id="MobiDB-lite"/>
    </source>
</evidence>
<feature type="signal peptide" evidence="9">
    <location>
        <begin position="1"/>
        <end position="20"/>
    </location>
</feature>
<keyword evidence="4 9" id="KW-0732">Signal</keyword>
<dbReference type="InterPro" id="IPR001853">
    <property type="entry name" value="DSBA-like_thioredoxin_dom"/>
</dbReference>
<keyword evidence="7" id="KW-0676">Redox-active center</keyword>
<dbReference type="Pfam" id="PF01323">
    <property type="entry name" value="DSBA"/>
    <property type="match status" value="1"/>
</dbReference>
<protein>
    <recommendedName>
        <fullName evidence="3">Thiol:disulfide interchange protein DsbA</fullName>
    </recommendedName>
</protein>
<evidence type="ECO:0000256" key="1">
    <source>
        <dbReference type="ARBA" id="ARBA00004418"/>
    </source>
</evidence>
<evidence type="ECO:0000313" key="12">
    <source>
        <dbReference type="Proteomes" id="UP000289784"/>
    </source>
</evidence>
<dbReference type="PANTHER" id="PTHR35891">
    <property type="entry name" value="THIOL:DISULFIDE INTERCHANGE PROTEIN DSBA"/>
    <property type="match status" value="1"/>
</dbReference>
<organism evidence="11 12">
    <name type="scientific">Pseudoxanthomonas composti</name>
    <dbReference type="NCBI Taxonomy" id="2137479"/>
    <lineage>
        <taxon>Bacteria</taxon>
        <taxon>Pseudomonadati</taxon>
        <taxon>Pseudomonadota</taxon>
        <taxon>Gammaproteobacteria</taxon>
        <taxon>Lysobacterales</taxon>
        <taxon>Lysobacteraceae</taxon>
        <taxon>Pseudoxanthomonas</taxon>
    </lineage>
</organism>
<keyword evidence="5" id="KW-0574">Periplasm</keyword>
<dbReference type="SUPFAM" id="SSF52833">
    <property type="entry name" value="Thioredoxin-like"/>
    <property type="match status" value="1"/>
</dbReference>
<feature type="chain" id="PRO_5020836341" description="Thiol:disulfide interchange protein DsbA" evidence="9">
    <location>
        <begin position="21"/>
        <end position="269"/>
    </location>
</feature>
<dbReference type="CDD" id="cd03019">
    <property type="entry name" value="DsbA_DsbA"/>
    <property type="match status" value="1"/>
</dbReference>
<proteinExistence type="inferred from homology"/>
<dbReference type="RefSeq" id="WP_129472488.1">
    <property type="nucleotide sequence ID" value="NZ_SAWZ01000012.1"/>
</dbReference>
<evidence type="ECO:0000256" key="4">
    <source>
        <dbReference type="ARBA" id="ARBA00022729"/>
    </source>
</evidence>
<accession>A0A4Q1JRL2</accession>
<dbReference type="InterPro" id="IPR050824">
    <property type="entry name" value="Thiol_disulfide_DsbA"/>
</dbReference>
<dbReference type="PROSITE" id="PS51352">
    <property type="entry name" value="THIOREDOXIN_2"/>
    <property type="match status" value="1"/>
</dbReference>
<dbReference type="Gene3D" id="3.40.30.10">
    <property type="entry name" value="Glutaredoxin"/>
    <property type="match status" value="1"/>
</dbReference>
<dbReference type="PROSITE" id="PS51257">
    <property type="entry name" value="PROKAR_LIPOPROTEIN"/>
    <property type="match status" value="1"/>
</dbReference>
<name>A0A4Q1JRL2_9GAMM</name>
<dbReference type="PANTHER" id="PTHR35891:SF2">
    <property type="entry name" value="THIOL:DISULFIDE INTERCHANGE PROTEIN DSBA"/>
    <property type="match status" value="1"/>
</dbReference>
<comment type="similarity">
    <text evidence="2">Belongs to the thioredoxin family. DsbA subfamily.</text>
</comment>
<sequence length="269" mass="28360">MKSRHALMLSLLLPLLGACSKEPPPTAAGTTQAAANPESAAPATATADASATAPADGGAAVEGSAPNNNPIVPPQGPEPVAGTDYVEIANGQPFEPADGKIEVVEFFNYICPACNAFDPMLQNWKAKLPADVRVTYVPAAFRPDFAIYARAYYAADALGIAAKSHDAVYKAVHQDGKLPGEGQRIDEQQIAQFYTQYGVSADQFASTMKSFGVNSRLQKASQFAVRSQIPGTPAIVVAGKYLVKGKGWEDMLRITDHLIARERAAGAAK</sequence>
<dbReference type="GO" id="GO:0016491">
    <property type="term" value="F:oxidoreductase activity"/>
    <property type="evidence" value="ECO:0007669"/>
    <property type="project" value="InterPro"/>
</dbReference>
<reference evidence="11 12" key="1">
    <citation type="submission" date="2019-01" db="EMBL/GenBank/DDBJ databases">
        <title>Pseudoxanthomonas composti sp. nov., isolated from compost.</title>
        <authorList>
            <person name="Yang G."/>
        </authorList>
    </citation>
    <scope>NUCLEOTIDE SEQUENCE [LARGE SCALE GENOMIC DNA]</scope>
    <source>
        <strain evidence="11 12">GSS15</strain>
    </source>
</reference>